<evidence type="ECO:0000313" key="1">
    <source>
        <dbReference type="EMBL" id="SDK07899.1"/>
    </source>
</evidence>
<dbReference type="Proteomes" id="UP000326500">
    <property type="component" value="Unassembled WGS sequence"/>
</dbReference>
<organism evidence="1 2">
    <name type="scientific">Methanoculleus thermophilus</name>
    <dbReference type="NCBI Taxonomy" id="2200"/>
    <lineage>
        <taxon>Archaea</taxon>
        <taxon>Methanobacteriati</taxon>
        <taxon>Methanobacteriota</taxon>
        <taxon>Stenosarchaea group</taxon>
        <taxon>Methanomicrobia</taxon>
        <taxon>Methanomicrobiales</taxon>
        <taxon>Methanomicrobiaceae</taxon>
        <taxon>Methanoculleus</taxon>
    </lineage>
</organism>
<name>A0A1G8YYD6_9EURY</name>
<dbReference type="STRING" id="2200.GCA_001571405_00022"/>
<dbReference type="EMBL" id="FNFT01000003">
    <property type="protein sequence ID" value="SDK07899.1"/>
    <property type="molecule type" value="Genomic_DNA"/>
</dbReference>
<gene>
    <name evidence="1" type="ORF">SAMN04488571_103273</name>
</gene>
<evidence type="ECO:0000313" key="2">
    <source>
        <dbReference type="Proteomes" id="UP000326500"/>
    </source>
</evidence>
<keyword evidence="2" id="KW-1185">Reference proteome</keyword>
<accession>A0A1G8YYD6</accession>
<dbReference type="RefSeq" id="WP_263478151.1">
    <property type="nucleotide sequence ID" value="NZ_BCNX01000003.1"/>
</dbReference>
<dbReference type="AlphaFoldDB" id="A0A1G8YYD6"/>
<sequence>MSDDELMSIFDEHLVETAAGMVPFREANEADQNRYLEAVVGGAV</sequence>
<protein>
    <submittedName>
        <fullName evidence="1">Uncharacterized protein</fullName>
    </submittedName>
</protein>
<reference evidence="1 2" key="1">
    <citation type="submission" date="2016-10" db="EMBL/GenBank/DDBJ databases">
        <authorList>
            <person name="Varghese N."/>
            <person name="Submissions S."/>
        </authorList>
    </citation>
    <scope>NUCLEOTIDE SEQUENCE [LARGE SCALE GENOMIC DNA]</scope>
    <source>
        <strain evidence="1 2">DSM 2373</strain>
    </source>
</reference>
<proteinExistence type="predicted"/>